<dbReference type="CTD" id="20198380"/>
<evidence type="ECO:0008006" key="5">
    <source>
        <dbReference type="Google" id="ProtNLM"/>
    </source>
</evidence>
<keyword evidence="1" id="KW-0175">Coiled coil</keyword>
<dbReference type="GO" id="GO:0097539">
    <property type="term" value="C:ciliary transition fiber"/>
    <property type="evidence" value="ECO:0000318"/>
    <property type="project" value="GO_Central"/>
</dbReference>
<dbReference type="Proteomes" id="UP000015101">
    <property type="component" value="Unassembled WGS sequence"/>
</dbReference>
<dbReference type="PANTHER" id="PTHR36170:SF1">
    <property type="entry name" value="CENTROSOMAL PROTEIN OF 89 KDA"/>
    <property type="match status" value="1"/>
</dbReference>
<protein>
    <recommendedName>
        <fullName evidence="5">Centrosomal protein of 89 kDa</fullName>
    </recommendedName>
</protein>
<dbReference type="RefSeq" id="XP_009009722.1">
    <property type="nucleotide sequence ID" value="XM_009011474.1"/>
</dbReference>
<feature type="coiled-coil region" evidence="1">
    <location>
        <begin position="280"/>
        <end position="307"/>
    </location>
</feature>
<dbReference type="GO" id="GO:0045202">
    <property type="term" value="C:synapse"/>
    <property type="evidence" value="ECO:0007669"/>
    <property type="project" value="GOC"/>
</dbReference>
<sequence length="606" mass="70314">MAVDKYYGGTTLPQIFPELPKPISPDDTDSSLIEYQNARPSEPYTGELIITQTRTHEKSTSATFASPPHHDIDDILEKNNKNIKSNFNDQINNKFNDALESNLNKDKNFKSDNLHEDDVIVPKSLSSSFKQPVHETDVDDNKFDKVLNETNGNVINDEDGINDLVNKNITKNYDTNLKKKSLPAKKVHYDDDDDEDGKMTLKSDSSRDDEIKKLKFLIHKLNVQLDRYQRKYTPMHSNKNYGEGDHCAGDSVDINDGDGLPLKGPKPKWLINTKQLVPLLLAYDEQLKEKDDIINRHKEELNSFRADLGEIITENERLHIQIEQSNNADENISMNQQKELRKQCSLVLEENELLLMQLSLLKQKEQKIIAEANEKILDLKSKLSSSSKAQETLSHDNKQLLKKLTELSKKYDDVVTTYVSHNEHIETIRIVKEKTKSVLKSMRLHDRKRFDNQNKFKNLLVDLLNTAQLTALERDKFKVLVKDYVDNEHALKDVMDSQINSLKKAKSNLKENLLKKKRTFDKVSRKIKNKNEQLKTENSRYEREVEDLKKLLNEKNHFIENTLEQNRNISKEIEIISNMAWQDNDDFKRIISEYQTDIRTTANIEI</sequence>
<dbReference type="GO" id="GO:0007005">
    <property type="term" value="P:mitochondrion organization"/>
    <property type="evidence" value="ECO:0000318"/>
    <property type="project" value="GO_Central"/>
</dbReference>
<dbReference type="GO" id="GO:0060271">
    <property type="term" value="P:cilium assembly"/>
    <property type="evidence" value="ECO:0000318"/>
    <property type="project" value="GO_Central"/>
</dbReference>
<proteinExistence type="predicted"/>
<keyword evidence="4" id="KW-1185">Reference proteome</keyword>
<evidence type="ECO:0000256" key="1">
    <source>
        <dbReference type="SAM" id="Coils"/>
    </source>
</evidence>
<reference evidence="2 4" key="2">
    <citation type="journal article" date="2013" name="Nature">
        <title>Insights into bilaterian evolution from three spiralian genomes.</title>
        <authorList>
            <person name="Simakov O."/>
            <person name="Marletaz F."/>
            <person name="Cho S.J."/>
            <person name="Edsinger-Gonzales E."/>
            <person name="Havlak P."/>
            <person name="Hellsten U."/>
            <person name="Kuo D.H."/>
            <person name="Larsson T."/>
            <person name="Lv J."/>
            <person name="Arendt D."/>
            <person name="Savage R."/>
            <person name="Osoegawa K."/>
            <person name="de Jong P."/>
            <person name="Grimwood J."/>
            <person name="Chapman J.A."/>
            <person name="Shapiro H."/>
            <person name="Aerts A."/>
            <person name="Otillar R.P."/>
            <person name="Terry A.Y."/>
            <person name="Boore J.L."/>
            <person name="Grigoriev I.V."/>
            <person name="Lindberg D.R."/>
            <person name="Seaver E.C."/>
            <person name="Weisblat D.A."/>
            <person name="Putnam N.H."/>
            <person name="Rokhsar D.S."/>
        </authorList>
    </citation>
    <scope>NUCLEOTIDE SEQUENCE</scope>
</reference>
<dbReference type="eggNOG" id="ENOG502QWK8">
    <property type="taxonomic scope" value="Eukaryota"/>
</dbReference>
<dbReference type="GO" id="GO:0005814">
    <property type="term" value="C:centriole"/>
    <property type="evidence" value="ECO:0000318"/>
    <property type="project" value="GO_Central"/>
</dbReference>
<dbReference type="GeneID" id="20198380"/>
<dbReference type="OrthoDB" id="6622877at2759"/>
<reference evidence="4" key="1">
    <citation type="submission" date="2012-12" db="EMBL/GenBank/DDBJ databases">
        <authorList>
            <person name="Hellsten U."/>
            <person name="Grimwood J."/>
            <person name="Chapman J.A."/>
            <person name="Shapiro H."/>
            <person name="Aerts A."/>
            <person name="Otillar R.P."/>
            <person name="Terry A.Y."/>
            <person name="Boore J.L."/>
            <person name="Simakov O."/>
            <person name="Marletaz F."/>
            <person name="Cho S.-J."/>
            <person name="Edsinger-Gonzales E."/>
            <person name="Havlak P."/>
            <person name="Kuo D.-H."/>
            <person name="Larsson T."/>
            <person name="Lv J."/>
            <person name="Arendt D."/>
            <person name="Savage R."/>
            <person name="Osoegawa K."/>
            <person name="de Jong P."/>
            <person name="Lindberg D.R."/>
            <person name="Seaver E.C."/>
            <person name="Weisblat D.A."/>
            <person name="Putnam N.H."/>
            <person name="Grigoriev I.V."/>
            <person name="Rokhsar D.S."/>
        </authorList>
    </citation>
    <scope>NUCLEOTIDE SEQUENCE</scope>
</reference>
<dbReference type="EMBL" id="AMQM01000279">
    <property type="status" value="NOT_ANNOTATED_CDS"/>
    <property type="molecule type" value="Genomic_DNA"/>
</dbReference>
<name>T1EP80_HELRO</name>
<dbReference type="EMBL" id="KB095811">
    <property type="protein sequence ID" value="ESO13002.1"/>
    <property type="molecule type" value="Genomic_DNA"/>
</dbReference>
<dbReference type="KEGG" id="hro:HELRODRAFT_159597"/>
<dbReference type="OMA" id="NINTEHG"/>
<dbReference type="HOGENOM" id="CLU_450768_0_0_1"/>
<evidence type="ECO:0000313" key="2">
    <source>
        <dbReference type="EMBL" id="ESO13002.1"/>
    </source>
</evidence>
<dbReference type="STRING" id="6412.T1EP80"/>
<accession>T1EP80</accession>
<dbReference type="EnsemblMetazoa" id="HelroT159597">
    <property type="protein sequence ID" value="HelroP159597"/>
    <property type="gene ID" value="HelroG159597"/>
</dbReference>
<evidence type="ECO:0000313" key="3">
    <source>
        <dbReference type="EnsemblMetazoa" id="HelroP159597"/>
    </source>
</evidence>
<dbReference type="InterPro" id="IPR033545">
    <property type="entry name" value="CEP89"/>
</dbReference>
<dbReference type="AlphaFoldDB" id="T1EP80"/>
<organism evidence="3 4">
    <name type="scientific">Helobdella robusta</name>
    <name type="common">Californian leech</name>
    <dbReference type="NCBI Taxonomy" id="6412"/>
    <lineage>
        <taxon>Eukaryota</taxon>
        <taxon>Metazoa</taxon>
        <taxon>Spiralia</taxon>
        <taxon>Lophotrochozoa</taxon>
        <taxon>Annelida</taxon>
        <taxon>Clitellata</taxon>
        <taxon>Hirudinea</taxon>
        <taxon>Rhynchobdellida</taxon>
        <taxon>Glossiphoniidae</taxon>
        <taxon>Helobdella</taxon>
    </lineage>
</organism>
<dbReference type="PANTHER" id="PTHR36170">
    <property type="entry name" value="CENTROSOMAL PROTEIN OF 89 KDA"/>
    <property type="match status" value="1"/>
</dbReference>
<evidence type="ECO:0000313" key="4">
    <source>
        <dbReference type="Proteomes" id="UP000015101"/>
    </source>
</evidence>
<feature type="coiled-coil region" evidence="1">
    <location>
        <begin position="355"/>
        <end position="410"/>
    </location>
</feature>
<dbReference type="InParanoid" id="T1EP80"/>
<gene>
    <name evidence="3" type="primary">20198380</name>
    <name evidence="2" type="ORF">HELRODRAFT_159597</name>
</gene>
<reference evidence="3" key="3">
    <citation type="submission" date="2015-06" db="UniProtKB">
        <authorList>
            <consortium name="EnsemblMetazoa"/>
        </authorList>
    </citation>
    <scope>IDENTIFICATION</scope>
</reference>
<dbReference type="GO" id="GO:0007268">
    <property type="term" value="P:chemical synaptic transmission"/>
    <property type="evidence" value="ECO:0007669"/>
    <property type="project" value="InterPro"/>
</dbReference>
<feature type="coiled-coil region" evidence="1">
    <location>
        <begin position="492"/>
        <end position="554"/>
    </location>
</feature>